<keyword evidence="1" id="KW-0472">Membrane</keyword>
<evidence type="ECO:0000313" key="2">
    <source>
        <dbReference type="EMBL" id="PPQ82297.1"/>
    </source>
</evidence>
<accession>A0A409WUY6</accession>
<dbReference type="EMBL" id="NHTK01005175">
    <property type="protein sequence ID" value="PPQ82297.1"/>
    <property type="molecule type" value="Genomic_DNA"/>
</dbReference>
<proteinExistence type="predicted"/>
<gene>
    <name evidence="2" type="ORF">CVT24_001608</name>
</gene>
<keyword evidence="1" id="KW-1133">Transmembrane helix</keyword>
<reference evidence="2 3" key="1">
    <citation type="journal article" date="2018" name="Evol. Lett.">
        <title>Horizontal gene cluster transfer increased hallucinogenic mushroom diversity.</title>
        <authorList>
            <person name="Reynolds H.T."/>
            <person name="Vijayakumar V."/>
            <person name="Gluck-Thaler E."/>
            <person name="Korotkin H.B."/>
            <person name="Matheny P.B."/>
            <person name="Slot J.C."/>
        </authorList>
    </citation>
    <scope>NUCLEOTIDE SEQUENCE [LARGE SCALE GENOMIC DNA]</scope>
    <source>
        <strain evidence="2 3">2629</strain>
    </source>
</reference>
<name>A0A409WUY6_9AGAR</name>
<dbReference type="AlphaFoldDB" id="A0A409WUY6"/>
<evidence type="ECO:0000313" key="3">
    <source>
        <dbReference type="Proteomes" id="UP000284842"/>
    </source>
</evidence>
<keyword evidence="3" id="KW-1185">Reference proteome</keyword>
<protein>
    <submittedName>
        <fullName evidence="2">Uncharacterized protein</fullName>
    </submittedName>
</protein>
<dbReference type="Proteomes" id="UP000284842">
    <property type="component" value="Unassembled WGS sequence"/>
</dbReference>
<evidence type="ECO:0000256" key="1">
    <source>
        <dbReference type="SAM" id="Phobius"/>
    </source>
</evidence>
<feature type="transmembrane region" description="Helical" evidence="1">
    <location>
        <begin position="42"/>
        <end position="60"/>
    </location>
</feature>
<comment type="caution">
    <text evidence="2">The sequence shown here is derived from an EMBL/GenBank/DDBJ whole genome shotgun (WGS) entry which is preliminary data.</text>
</comment>
<sequence>MSDPEPFQTNNHQLPTTSGILSIAGTTSMLARLSAKYPHRRYLLAALTVVISCIAGAFVGESDVTSSLSLQALNSILENDKRVQDQVEAVYAEDAVTSAYSPNPNFTSTSPAAEHTPPHYERLLDTALSLEYQTNRDNTSAPNDLLRNIVQAARELQRVSFGVYPV</sequence>
<organism evidence="2 3">
    <name type="scientific">Panaeolus cyanescens</name>
    <dbReference type="NCBI Taxonomy" id="181874"/>
    <lineage>
        <taxon>Eukaryota</taxon>
        <taxon>Fungi</taxon>
        <taxon>Dikarya</taxon>
        <taxon>Basidiomycota</taxon>
        <taxon>Agaricomycotina</taxon>
        <taxon>Agaricomycetes</taxon>
        <taxon>Agaricomycetidae</taxon>
        <taxon>Agaricales</taxon>
        <taxon>Agaricineae</taxon>
        <taxon>Galeropsidaceae</taxon>
        <taxon>Panaeolus</taxon>
    </lineage>
</organism>
<dbReference type="InParanoid" id="A0A409WUY6"/>
<feature type="transmembrane region" description="Helical" evidence="1">
    <location>
        <begin position="12"/>
        <end position="30"/>
    </location>
</feature>
<keyword evidence="1" id="KW-0812">Transmembrane</keyword>